<dbReference type="AlphaFoldDB" id="A0A1I6HHY1"/>
<name>A0A1I6HHY1_9EURY</name>
<reference evidence="3" key="1">
    <citation type="submission" date="2016-10" db="EMBL/GenBank/DDBJ databases">
        <authorList>
            <person name="Varghese N."/>
            <person name="Submissions S."/>
        </authorList>
    </citation>
    <scope>NUCLEOTIDE SEQUENCE [LARGE SCALE GENOMIC DNA]</scope>
    <source>
        <strain evidence="3">CGMCC 1.7736</strain>
    </source>
</reference>
<gene>
    <name evidence="2" type="ORF">SAMN04487947_2090</name>
</gene>
<evidence type="ECO:0000313" key="2">
    <source>
        <dbReference type="EMBL" id="SFR53998.1"/>
    </source>
</evidence>
<evidence type="ECO:0000313" key="3">
    <source>
        <dbReference type="Proteomes" id="UP000198531"/>
    </source>
</evidence>
<feature type="region of interest" description="Disordered" evidence="1">
    <location>
        <begin position="16"/>
        <end position="119"/>
    </location>
</feature>
<sequence length="243" mass="25412">MRTRRRVLAALGLSLLGLSGCSDTPPPGTDDDDPGQAGGTPSPDYRTARAGTATATETPTATATRAPTESATPDGTGTPGETANATRTGEPTGSETTPRTATANATETGTPGTTTPRTELDLREANVVDVAFEANGGTYRFDVTLIHDDDGEDGYANWWQVEDVDGNRLGRRELRHPHGTREFTRSATMSVPDGVTCVVVRGHDQTHGYGGSVVLVNLDTAETVVVYQGRDPVANAELATSCP</sequence>
<accession>A0A1I6HHY1</accession>
<proteinExistence type="predicted"/>
<dbReference type="STRING" id="553469.SAMN04487947_2090"/>
<protein>
    <recommendedName>
        <fullName evidence="4">Lipoprotein</fullName>
    </recommendedName>
</protein>
<dbReference type="RefSeq" id="WP_089807352.1">
    <property type="nucleotide sequence ID" value="NZ_FOYT01000002.1"/>
</dbReference>
<dbReference type="EMBL" id="FOYT01000002">
    <property type="protein sequence ID" value="SFR53998.1"/>
    <property type="molecule type" value="Genomic_DNA"/>
</dbReference>
<evidence type="ECO:0008006" key="4">
    <source>
        <dbReference type="Google" id="ProtNLM"/>
    </source>
</evidence>
<feature type="compositionally biased region" description="Low complexity" evidence="1">
    <location>
        <begin position="48"/>
        <end position="73"/>
    </location>
</feature>
<keyword evidence="3" id="KW-1185">Reference proteome</keyword>
<evidence type="ECO:0000256" key="1">
    <source>
        <dbReference type="SAM" id="MobiDB-lite"/>
    </source>
</evidence>
<dbReference type="OrthoDB" id="189787at2157"/>
<feature type="compositionally biased region" description="Polar residues" evidence="1">
    <location>
        <begin position="79"/>
        <end position="98"/>
    </location>
</feature>
<dbReference type="Proteomes" id="UP000198531">
    <property type="component" value="Unassembled WGS sequence"/>
</dbReference>
<dbReference type="PROSITE" id="PS51257">
    <property type="entry name" value="PROKAR_LIPOPROTEIN"/>
    <property type="match status" value="1"/>
</dbReference>
<organism evidence="2 3">
    <name type="scientific">Halogeometricum rufum</name>
    <dbReference type="NCBI Taxonomy" id="553469"/>
    <lineage>
        <taxon>Archaea</taxon>
        <taxon>Methanobacteriati</taxon>
        <taxon>Methanobacteriota</taxon>
        <taxon>Stenosarchaea group</taxon>
        <taxon>Halobacteria</taxon>
        <taxon>Halobacteriales</taxon>
        <taxon>Haloferacaceae</taxon>
        <taxon>Halogeometricum</taxon>
    </lineage>
</organism>
<feature type="compositionally biased region" description="Low complexity" evidence="1">
    <location>
        <begin position="99"/>
        <end position="117"/>
    </location>
</feature>